<dbReference type="Proteomes" id="UP000030081">
    <property type="component" value="Chromosome 1"/>
</dbReference>
<dbReference type="RefSeq" id="WP_043008000.1">
    <property type="nucleotide sequence ID" value="NZ_CP009617.1"/>
</dbReference>
<dbReference type="KEGG" id="vcy:IX92_07075"/>
<accession>A0AAN0SBJ3</accession>
<evidence type="ECO:0000256" key="1">
    <source>
        <dbReference type="SAM" id="MobiDB-lite"/>
    </source>
</evidence>
<name>A0AAN0SBJ3_9VIBR</name>
<gene>
    <name evidence="2" type="ORF">IX92_07075</name>
</gene>
<organism evidence="2 3">
    <name type="scientific">Vibrio coralliilyticus</name>
    <dbReference type="NCBI Taxonomy" id="190893"/>
    <lineage>
        <taxon>Bacteria</taxon>
        <taxon>Pseudomonadati</taxon>
        <taxon>Pseudomonadota</taxon>
        <taxon>Gammaproteobacteria</taxon>
        <taxon>Vibrionales</taxon>
        <taxon>Vibrionaceae</taxon>
        <taxon>Vibrio</taxon>
    </lineage>
</organism>
<dbReference type="EMBL" id="CP009617">
    <property type="protein sequence ID" value="AIW18820.1"/>
    <property type="molecule type" value="Genomic_DNA"/>
</dbReference>
<keyword evidence="3" id="KW-1185">Reference proteome</keyword>
<protein>
    <submittedName>
        <fullName evidence="2">Uncharacterized protein</fullName>
    </submittedName>
</protein>
<feature type="region of interest" description="Disordered" evidence="1">
    <location>
        <begin position="1"/>
        <end position="39"/>
    </location>
</feature>
<evidence type="ECO:0000313" key="2">
    <source>
        <dbReference type="EMBL" id="AIW18820.1"/>
    </source>
</evidence>
<dbReference type="AlphaFoldDB" id="A0AAN0SBJ3"/>
<feature type="compositionally biased region" description="Polar residues" evidence="1">
    <location>
        <begin position="24"/>
        <end position="33"/>
    </location>
</feature>
<proteinExistence type="predicted"/>
<reference evidence="2 3" key="1">
    <citation type="submission" date="2014-10" db="EMBL/GenBank/DDBJ databases">
        <title>The Complete Genome Sequence for the Shellfish Pathogen Vibrio coralliilyticus RE98 Isolated from a Shellfish Hatchery.</title>
        <authorList>
            <person name="Richards G.P."/>
            <person name="Bono J.L."/>
            <person name="Watson M.A."/>
            <person name="Needleman D.S."/>
        </authorList>
    </citation>
    <scope>NUCLEOTIDE SEQUENCE [LARGE SCALE GENOMIC DNA]</scope>
    <source>
        <strain evidence="2 3">RE98</strain>
    </source>
</reference>
<sequence>MQYENNRKVVRAGYAPIEEEQDGANAQPQQPVQETPDPEPEYEINVKIHCTNEELNSLQTGQWSLGRTELETPVSQWSKEETHEKTSVLTAHCFQNEEKVLHHELFAKHHTTCFDVIPKPKGTKHINAEFIPVKLAIKAHESKLAFPTKGYFYHFVSGKLSREYRIAGEGLSIFQPTLSEASKLDDELLSKNQLTSVLLPYKREDAPVPDQHFLYRLEKLSQDQLNAVTTQWLDEHALKLEMDDIVAARTSVLEKRPETEQGAEVWPPLKQFKAVHPFGDIWGQFKQHQLSETMVNVMQSHSIPDNVPVLILPVTKEEQLRQYSTKFDNFIFFFPNSPNFGEQGINLRAINEFKSYFNKPPRFIILTDDDEESTGFTQTVSFKAKWKDDYKIDSQLQSFYQEFGGEGAIVQKNAKNQTVLKLASNIEGCPTNASELGEALTAFSEGQAVVYTMSDDTHGPEKTGLFENYSEYPLEGTFTFVLTQEGKDTAQDKFKKLCPDWEQQSFDFERLIDKRTHRGKTLLLSGARDSYAQVADYDSGEVTEVHMRDKDHKPDKRTIYENGKEKDYPCGIDDNAIYRTLISDNAIKESELPQAIQNGLNSILNNDQLYLVYNYGYHQVPAEHRQDLIETQHYAFENLSKKAVVLVVGDKHIPDLGSYDSISIDSPDLIEALNSPSNRALFVTVGRLPASVNNYLIKKVNLVLAEGKGSISIAQEFGVNYVILPQESGLKTDYHSSGKELVECSNNLYTPCDGAKLLRKIAEGAYASSYKAMCSEQSLILETFSGLYQSSFGPLDKA</sequence>
<dbReference type="CDD" id="cd20709">
    <property type="entry name" value="MIX_V"/>
    <property type="match status" value="1"/>
</dbReference>
<evidence type="ECO:0000313" key="3">
    <source>
        <dbReference type="Proteomes" id="UP000030081"/>
    </source>
</evidence>